<dbReference type="Proteomes" id="UP000003163">
    <property type="component" value="Unassembled WGS sequence"/>
</dbReference>
<reference evidence="2 3" key="1">
    <citation type="submission" date="2011-08" db="EMBL/GenBank/DDBJ databases">
        <authorList>
            <person name="Liu Z.J."/>
            <person name="Shi F.L."/>
            <person name="Lu J.Q."/>
            <person name="Li M."/>
            <person name="Wang Z.L."/>
        </authorList>
    </citation>
    <scope>NUCLEOTIDE SEQUENCE [LARGE SCALE GENOMIC DNA]</scope>
    <source>
        <strain evidence="2 3">USNM 41457</strain>
    </source>
</reference>
<dbReference type="AlphaFoldDB" id="J9D919"/>
<evidence type="ECO:0000313" key="2">
    <source>
        <dbReference type="EMBL" id="EJW04266.1"/>
    </source>
</evidence>
<keyword evidence="1" id="KW-0812">Transmembrane</keyword>
<evidence type="ECO:0000256" key="1">
    <source>
        <dbReference type="SAM" id="Phobius"/>
    </source>
</evidence>
<feature type="transmembrane region" description="Helical" evidence="1">
    <location>
        <begin position="7"/>
        <end position="26"/>
    </location>
</feature>
<protein>
    <submittedName>
        <fullName evidence="2">Uncharacterized protein</fullName>
    </submittedName>
</protein>
<dbReference type="InParanoid" id="J9D919"/>
<dbReference type="EMBL" id="AFBI03000021">
    <property type="protein sequence ID" value="EJW04266.1"/>
    <property type="molecule type" value="Genomic_DNA"/>
</dbReference>
<accession>J9D919</accession>
<keyword evidence="1" id="KW-1133">Transmembrane helix</keyword>
<sequence length="545" mass="63930">MKISFNFIFEVMLALCLAFFKIYQLIKLEMFYHSLSNQTLSDNENSNLNFMNSNTEMPYSTNLETENVLLNNTKITDVIGYQEVDVQDMCDENFLNNTIKDDKFSIKIDKCLEALQPHCNDKTNNWLRNSTQILNLLKHLGHFDADENVKNFQVVSGKQKKCDANAFLNIIKIIDPNTKNIPSSDAYLYVRKIKNVVEVFKNYIFCLDTLYLDNYSWLKVDNMTGKLGEVCNINEYSDTKLLILQMTTYISTNDCLYHFYHFKTDCGSSEFKKLLKICFKYVFNKNAKILYKENNLAKIKLGWFDKRDVVEIDKKNNCSLNENKKNNCSLSENSYKRFYNNLLQNCKLFSKISSSKTNKNANEQLCIHNKGIVIKNKNRIFNLYFTKKDHLNPIKLFCEKIDDSNKPINGTKIQHNVTKNIKDISENLSKLEMTEIIAYKDAKYIYHLLRENYMIYNEQQQNIIAQLYLNIFLDSQFCKVFEEIVFSAENYKANILNAKLENFDLIDSEEQKNATVPYLNNFYVKKIYKHPRMPKEGCENKGNPS</sequence>
<evidence type="ECO:0000313" key="3">
    <source>
        <dbReference type="Proteomes" id="UP000003163"/>
    </source>
</evidence>
<organism evidence="2 3">
    <name type="scientific">Edhazardia aedis (strain USNM 41457)</name>
    <name type="common">Microsporidian parasite</name>
    <dbReference type="NCBI Taxonomy" id="1003232"/>
    <lineage>
        <taxon>Eukaryota</taxon>
        <taxon>Fungi</taxon>
        <taxon>Fungi incertae sedis</taxon>
        <taxon>Microsporidia</taxon>
        <taxon>Edhazardia</taxon>
    </lineage>
</organism>
<reference evidence="3" key="2">
    <citation type="submission" date="2015-07" db="EMBL/GenBank/DDBJ databases">
        <title>Contrasting host-pathogen interactions and genome evolution in two generalist and specialist microsporidian pathogens of mosquitoes.</title>
        <authorList>
            <consortium name="The Broad Institute Genomics Platform"/>
            <consortium name="The Broad Institute Genome Sequencing Center for Infectious Disease"/>
            <person name="Cuomo C.A."/>
            <person name="Sanscrainte N.D."/>
            <person name="Goldberg J.M."/>
            <person name="Heiman D."/>
            <person name="Young S."/>
            <person name="Zeng Q."/>
            <person name="Becnel J.J."/>
            <person name="Birren B.W."/>
        </authorList>
    </citation>
    <scope>NUCLEOTIDE SEQUENCE [LARGE SCALE GENOMIC DNA]</scope>
    <source>
        <strain evidence="3">USNM 41457</strain>
    </source>
</reference>
<gene>
    <name evidence="2" type="ORF">EDEG_01458</name>
</gene>
<keyword evidence="3" id="KW-1185">Reference proteome</keyword>
<comment type="caution">
    <text evidence="2">The sequence shown here is derived from an EMBL/GenBank/DDBJ whole genome shotgun (WGS) entry which is preliminary data.</text>
</comment>
<dbReference type="HOGENOM" id="CLU_576210_0_0_1"/>
<name>J9D919_EDHAE</name>
<keyword evidence="1" id="KW-0472">Membrane</keyword>
<dbReference type="VEuPathDB" id="MicrosporidiaDB:EDEG_01458"/>
<proteinExistence type="predicted"/>